<accession>A0A0J8GYC7</accession>
<evidence type="ECO:0000313" key="5">
    <source>
        <dbReference type="Proteomes" id="UP000037600"/>
    </source>
</evidence>
<dbReference type="OrthoDB" id="7189263at2"/>
<dbReference type="InterPro" id="IPR011008">
    <property type="entry name" value="Dimeric_a/b-barrel"/>
</dbReference>
<dbReference type="EMBL" id="LAZL01000009">
    <property type="protein sequence ID" value="KMT65733.1"/>
    <property type="molecule type" value="Genomic_DNA"/>
</dbReference>
<feature type="domain" description="Stress-response A/B barrel" evidence="3">
    <location>
        <begin position="21"/>
        <end position="117"/>
    </location>
</feature>
<dbReference type="SMART" id="SM00886">
    <property type="entry name" value="Dabb"/>
    <property type="match status" value="1"/>
</dbReference>
<feature type="signal peptide" evidence="2">
    <location>
        <begin position="1"/>
        <end position="19"/>
    </location>
</feature>
<reference evidence="4 5" key="1">
    <citation type="submission" date="2015-04" db="EMBL/GenBank/DDBJ databases">
        <title>Draft Genome Sequence of the Novel Agar-Digesting Marine Bacterium Q1.</title>
        <authorList>
            <person name="Li Y."/>
            <person name="Li D."/>
            <person name="Chen G."/>
            <person name="Du Z."/>
        </authorList>
    </citation>
    <scope>NUCLEOTIDE SEQUENCE [LARGE SCALE GENOMIC DNA]</scope>
    <source>
        <strain evidence="4 5">Q1</strain>
    </source>
</reference>
<dbReference type="AlphaFoldDB" id="A0A0J8GYC7"/>
<evidence type="ECO:0000256" key="1">
    <source>
        <dbReference type="ARBA" id="ARBA00011738"/>
    </source>
</evidence>
<dbReference type="Gene3D" id="3.30.70.100">
    <property type="match status" value="1"/>
</dbReference>
<sequence>MKSKIMFICLLFSSFSLHADIQHLVLLWLKPEANNSVKQNIIDQTQALDQLTDVESIWVGASIPNPRPIADDSFDIGVTMLFKDKNALDRFLKSEKHSNFVKFHIKPYINKILVYDFEVKTK</sequence>
<protein>
    <recommendedName>
        <fullName evidence="3">Stress-response A/B barrel domain-containing protein</fullName>
    </recommendedName>
</protein>
<dbReference type="Pfam" id="PF07876">
    <property type="entry name" value="Dabb"/>
    <property type="match status" value="1"/>
</dbReference>
<dbReference type="STRING" id="1513271.XM47_06890"/>
<gene>
    <name evidence="4" type="ORF">XM47_06890</name>
</gene>
<keyword evidence="2" id="KW-0732">Signal</keyword>
<evidence type="ECO:0000313" key="4">
    <source>
        <dbReference type="EMBL" id="KMT65733.1"/>
    </source>
</evidence>
<dbReference type="PROSITE" id="PS51502">
    <property type="entry name" value="S_R_A_B_BARREL"/>
    <property type="match status" value="1"/>
</dbReference>
<evidence type="ECO:0000256" key="2">
    <source>
        <dbReference type="SAM" id="SignalP"/>
    </source>
</evidence>
<organism evidence="4 5">
    <name type="scientific">Catenovulum maritimum</name>
    <dbReference type="NCBI Taxonomy" id="1513271"/>
    <lineage>
        <taxon>Bacteria</taxon>
        <taxon>Pseudomonadati</taxon>
        <taxon>Pseudomonadota</taxon>
        <taxon>Gammaproteobacteria</taxon>
        <taxon>Alteromonadales</taxon>
        <taxon>Alteromonadaceae</taxon>
        <taxon>Catenovulum</taxon>
    </lineage>
</organism>
<evidence type="ECO:0000259" key="3">
    <source>
        <dbReference type="PROSITE" id="PS51502"/>
    </source>
</evidence>
<comment type="caution">
    <text evidence="4">The sequence shown here is derived from an EMBL/GenBank/DDBJ whole genome shotgun (WGS) entry which is preliminary data.</text>
</comment>
<keyword evidence="5" id="KW-1185">Reference proteome</keyword>
<dbReference type="InterPro" id="IPR044662">
    <property type="entry name" value="HS1/DABB1-like"/>
</dbReference>
<name>A0A0J8GYC7_9ALTE</name>
<dbReference type="Proteomes" id="UP000037600">
    <property type="component" value="Unassembled WGS sequence"/>
</dbReference>
<dbReference type="InterPro" id="IPR013097">
    <property type="entry name" value="Dabb"/>
</dbReference>
<proteinExistence type="predicted"/>
<feature type="chain" id="PRO_5005298675" description="Stress-response A/B barrel domain-containing protein" evidence="2">
    <location>
        <begin position="20"/>
        <end position="122"/>
    </location>
</feature>
<dbReference type="PANTHER" id="PTHR33178">
    <property type="match status" value="1"/>
</dbReference>
<dbReference type="RefSeq" id="WP_048691071.1">
    <property type="nucleotide sequence ID" value="NZ_KQ130486.1"/>
</dbReference>
<dbReference type="SUPFAM" id="SSF54909">
    <property type="entry name" value="Dimeric alpha+beta barrel"/>
    <property type="match status" value="1"/>
</dbReference>
<comment type="subunit">
    <text evidence="1">Homodimer.</text>
</comment>
<dbReference type="PANTHER" id="PTHR33178:SF10">
    <property type="entry name" value="STRESS-RESPONSE A_B BARREL DOMAIN-CONTAINING PROTEIN"/>
    <property type="match status" value="1"/>
</dbReference>